<evidence type="ECO:0000256" key="2">
    <source>
        <dbReference type="SAM" id="MobiDB-lite"/>
    </source>
</evidence>
<feature type="domain" description="CID" evidence="4">
    <location>
        <begin position="72"/>
        <end position="200"/>
    </location>
</feature>
<dbReference type="GO" id="GO:0005737">
    <property type="term" value="C:cytoplasm"/>
    <property type="evidence" value="ECO:0007669"/>
    <property type="project" value="TreeGrafter"/>
</dbReference>
<protein>
    <recommendedName>
        <fullName evidence="7">CID domain-containing protein</fullName>
    </recommendedName>
</protein>
<dbReference type="SMART" id="SM00582">
    <property type="entry name" value="RPR"/>
    <property type="match status" value="1"/>
</dbReference>
<feature type="domain" description="C2H2-type" evidence="3">
    <location>
        <begin position="952"/>
        <end position="979"/>
    </location>
</feature>
<keyword evidence="1" id="KW-0862">Zinc</keyword>
<feature type="region of interest" description="Disordered" evidence="2">
    <location>
        <begin position="488"/>
        <end position="554"/>
    </location>
</feature>
<dbReference type="PANTHER" id="PTHR15921:SF3">
    <property type="entry name" value="PRE-MRNA CLEAVAGE COMPLEX 2 PROTEIN PCF11"/>
    <property type="match status" value="1"/>
</dbReference>
<feature type="compositionally biased region" description="Basic and acidic residues" evidence="2">
    <location>
        <begin position="7"/>
        <end position="40"/>
    </location>
</feature>
<dbReference type="GO" id="GO:0000993">
    <property type="term" value="F:RNA polymerase II complex binding"/>
    <property type="evidence" value="ECO:0007669"/>
    <property type="project" value="InterPro"/>
</dbReference>
<feature type="region of interest" description="Disordered" evidence="2">
    <location>
        <begin position="1"/>
        <end position="72"/>
    </location>
</feature>
<sequence length="1096" mass="120969">MQSSRRSVMDRSRELSLKRPRLAAEEAGVRDRIALNRDRSLPPSRANCQPWPPREPRPSEREEKDDTARGGSHQELVVQYKAALAELTFNSKPIITNLTIIAGESLHAAKEIAAVICTNVVEVPNEQKLPSLYLLDSIVKNIGRDYIKYFAARLPEVFCKAYKQVDSSIHPSMRHLFGTWKGVFPSSPLQVIDKELGFSPVINGSSGSASSKFDSQFQRPAHSIHVNLKYLEARQKLQQSSRTKDVNNDELSGMPTTSGDADISDKIPAVGNSRQWTSLPSKGPSMQRSQQEKVNSVDHETKVLKQIRTYEYSSDFPEEPDLSIVRVSDRLNNQDGHDRLFYGAGIAATEAQHTRRNQFDIKQPYAVGPMSVCKQASNRSNSLNSGDIERKKLEAIGCWKNSKEEEFIWDDIKTKTTDLGGPDSSRKGVWTGNETKKSMSLQRDKWMSPETERVDSNLNKMNALAQYNTTKEDVLLPYMESVKHIRPSGAQHEIDPGSTVDASGSLLQKRTSPQHSSSLWVHRGIPPAEVGLNYNRSKGDQVEGHSGSDLPLHGVHPLVLSSSLDPHANLPASFGKQRHQSSEHPSPSSHLSLSSEPIQQLKPHNAVDQNHLQALPFSQISEKSLHMKGRINKTHVPGSLNALSKSYAQSFDNLSNSARSLSETSQQLEGLLDSATSASFNQLKDTHCVLEQLQHNLSNQQPEAQPLSKLQSQPSHQTEKLPLLSVGQEIAHNGRETRLNHSNTSTGGVITQSNASSLLAAVMNSGLLSNNSLTTFPKLNVQPPLPIGPPPIQTSTLAASMNNSLSSSPIDNLSYLNPSYFRETMPPLPPGPPPSSSLVGINSENPETTGANLNPLSSLLSSLVAKGLISSRSTELPTVSAAELPDMVGHQFVGSAKTSTGQITSSTSVAPSILSQSNVTNENELIGIEFKQKILHQSYPSVIRSLFDDLKHQCRICGVRFRFERQFQSHLDCHVSKESESSNLRQKCRKWYFDLNSSHTAVLQSDASALREEMDPFEENSGPMVPADESQSICGLCGEPFEDLYSEVRDEWMYKGTVYLDLPYMQDDASIVSNTCDKLIVHAHCTTQVLRQHGCH</sequence>
<dbReference type="Pfam" id="PF04818">
    <property type="entry name" value="CID"/>
    <property type="match status" value="1"/>
</dbReference>
<dbReference type="GO" id="GO:0008270">
    <property type="term" value="F:zinc ion binding"/>
    <property type="evidence" value="ECO:0007669"/>
    <property type="project" value="UniProtKB-KW"/>
</dbReference>
<feature type="compositionally biased region" description="Polar residues" evidence="2">
    <location>
        <begin position="699"/>
        <end position="716"/>
    </location>
</feature>
<gene>
    <name evidence="5" type="ORF">ZIOFF_001608</name>
</gene>
<dbReference type="OrthoDB" id="2129491at2759"/>
<dbReference type="Proteomes" id="UP000734854">
    <property type="component" value="Unassembled WGS sequence"/>
</dbReference>
<dbReference type="PANTHER" id="PTHR15921">
    <property type="entry name" value="PRE-MRNA CLEAVAGE COMPLEX II"/>
    <property type="match status" value="1"/>
</dbReference>
<accession>A0A8J5M7V2</accession>
<feature type="region of interest" description="Disordered" evidence="2">
    <location>
        <begin position="567"/>
        <end position="596"/>
    </location>
</feature>
<feature type="compositionally biased region" description="Low complexity" evidence="2">
    <location>
        <begin position="583"/>
        <end position="596"/>
    </location>
</feature>
<feature type="region of interest" description="Disordered" evidence="2">
    <location>
        <begin position="237"/>
        <end position="298"/>
    </location>
</feature>
<feature type="compositionally biased region" description="Basic and acidic residues" evidence="2">
    <location>
        <begin position="434"/>
        <end position="449"/>
    </location>
</feature>
<evidence type="ECO:0000313" key="5">
    <source>
        <dbReference type="EMBL" id="KAG6536550.1"/>
    </source>
</evidence>
<dbReference type="PROSITE" id="PS50157">
    <property type="entry name" value="ZINC_FINGER_C2H2_2"/>
    <property type="match status" value="1"/>
</dbReference>
<evidence type="ECO:0008006" key="7">
    <source>
        <dbReference type="Google" id="ProtNLM"/>
    </source>
</evidence>
<keyword evidence="1" id="KW-0479">Metal-binding</keyword>
<feature type="compositionally biased region" description="Polar residues" evidence="2">
    <location>
        <begin position="272"/>
        <end position="294"/>
    </location>
</feature>
<evidence type="ECO:0000313" key="6">
    <source>
        <dbReference type="Proteomes" id="UP000734854"/>
    </source>
</evidence>
<name>A0A8J5M7V2_ZINOF</name>
<dbReference type="InterPro" id="IPR013087">
    <property type="entry name" value="Znf_C2H2_type"/>
</dbReference>
<dbReference type="PROSITE" id="PS51391">
    <property type="entry name" value="CID"/>
    <property type="match status" value="1"/>
</dbReference>
<dbReference type="FunFam" id="1.25.40.90:FF:000023">
    <property type="entry name" value="polyadenylation and cleavage factor homolog 4"/>
    <property type="match status" value="1"/>
</dbReference>
<dbReference type="InterPro" id="IPR045154">
    <property type="entry name" value="PCF11-like"/>
</dbReference>
<dbReference type="GO" id="GO:0003729">
    <property type="term" value="F:mRNA binding"/>
    <property type="evidence" value="ECO:0007669"/>
    <property type="project" value="InterPro"/>
</dbReference>
<comment type="caution">
    <text evidence="5">The sequence shown here is derived from an EMBL/GenBank/DDBJ whole genome shotgun (WGS) entry which is preliminary data.</text>
</comment>
<dbReference type="AlphaFoldDB" id="A0A8J5M7V2"/>
<dbReference type="GO" id="GO:0005849">
    <property type="term" value="C:mRNA cleavage factor complex"/>
    <property type="evidence" value="ECO:0007669"/>
    <property type="project" value="TreeGrafter"/>
</dbReference>
<dbReference type="PROSITE" id="PS00028">
    <property type="entry name" value="ZINC_FINGER_C2H2_1"/>
    <property type="match status" value="1"/>
</dbReference>
<evidence type="ECO:0000259" key="4">
    <source>
        <dbReference type="PROSITE" id="PS51391"/>
    </source>
</evidence>
<dbReference type="GO" id="GO:0031124">
    <property type="term" value="P:mRNA 3'-end processing"/>
    <property type="evidence" value="ECO:0007669"/>
    <property type="project" value="InterPro"/>
</dbReference>
<keyword evidence="6" id="KW-1185">Reference proteome</keyword>
<dbReference type="InterPro" id="IPR057242">
    <property type="entry name" value="PCFS4-like"/>
</dbReference>
<feature type="compositionally biased region" description="Basic and acidic residues" evidence="2">
    <location>
        <begin position="54"/>
        <end position="68"/>
    </location>
</feature>
<dbReference type="EMBL" id="JACMSC010000001">
    <property type="protein sequence ID" value="KAG6536550.1"/>
    <property type="molecule type" value="Genomic_DNA"/>
</dbReference>
<dbReference type="InterPro" id="IPR047415">
    <property type="entry name" value="Pcf11_CID"/>
</dbReference>
<keyword evidence="1" id="KW-0863">Zinc-finger</keyword>
<evidence type="ECO:0000259" key="3">
    <source>
        <dbReference type="PROSITE" id="PS50157"/>
    </source>
</evidence>
<evidence type="ECO:0000256" key="1">
    <source>
        <dbReference type="PROSITE-ProRule" id="PRU00042"/>
    </source>
</evidence>
<feature type="region of interest" description="Disordered" evidence="2">
    <location>
        <begin position="699"/>
        <end position="719"/>
    </location>
</feature>
<feature type="region of interest" description="Disordered" evidence="2">
    <location>
        <begin position="417"/>
        <end position="449"/>
    </location>
</feature>
<dbReference type="InterPro" id="IPR006569">
    <property type="entry name" value="CID_dom"/>
</dbReference>
<dbReference type="GO" id="GO:0006369">
    <property type="term" value="P:termination of RNA polymerase II transcription"/>
    <property type="evidence" value="ECO:0007669"/>
    <property type="project" value="InterPro"/>
</dbReference>
<proteinExistence type="predicted"/>
<reference evidence="5 6" key="1">
    <citation type="submission" date="2020-08" db="EMBL/GenBank/DDBJ databases">
        <title>Plant Genome Project.</title>
        <authorList>
            <person name="Zhang R.-G."/>
        </authorList>
    </citation>
    <scope>NUCLEOTIDE SEQUENCE [LARGE SCALE GENOMIC DNA]</scope>
    <source>
        <tissue evidence="5">Rhizome</tissue>
    </source>
</reference>
<organism evidence="5 6">
    <name type="scientific">Zingiber officinale</name>
    <name type="common">Ginger</name>
    <name type="synonym">Amomum zingiber</name>
    <dbReference type="NCBI Taxonomy" id="94328"/>
    <lineage>
        <taxon>Eukaryota</taxon>
        <taxon>Viridiplantae</taxon>
        <taxon>Streptophyta</taxon>
        <taxon>Embryophyta</taxon>
        <taxon>Tracheophyta</taxon>
        <taxon>Spermatophyta</taxon>
        <taxon>Magnoliopsida</taxon>
        <taxon>Liliopsida</taxon>
        <taxon>Zingiberales</taxon>
        <taxon>Zingiberaceae</taxon>
        <taxon>Zingiber</taxon>
    </lineage>
</organism>
<dbReference type="Pfam" id="PF23228">
    <property type="entry name" value="zf_PCFS4"/>
    <property type="match status" value="1"/>
</dbReference>
<feature type="compositionally biased region" description="Polar residues" evidence="2">
    <location>
        <begin position="500"/>
        <end position="519"/>
    </location>
</feature>
<dbReference type="CDD" id="cd16982">
    <property type="entry name" value="CID_Pcf11"/>
    <property type="match status" value="1"/>
</dbReference>